<keyword evidence="3" id="KW-1185">Reference proteome</keyword>
<protein>
    <recommendedName>
        <fullName evidence="4">F-box domain-containing protein</fullName>
    </recommendedName>
</protein>
<dbReference type="InterPro" id="IPR036047">
    <property type="entry name" value="F-box-like_dom_sf"/>
</dbReference>
<feature type="region of interest" description="Disordered" evidence="1">
    <location>
        <begin position="680"/>
        <end position="710"/>
    </location>
</feature>
<feature type="compositionally biased region" description="Basic and acidic residues" evidence="1">
    <location>
        <begin position="680"/>
        <end position="690"/>
    </location>
</feature>
<dbReference type="SUPFAM" id="SSF81383">
    <property type="entry name" value="F-box domain"/>
    <property type="match status" value="1"/>
</dbReference>
<dbReference type="EMBL" id="BRPK01000011">
    <property type="protein sequence ID" value="GLB42366.1"/>
    <property type="molecule type" value="Genomic_DNA"/>
</dbReference>
<evidence type="ECO:0000313" key="2">
    <source>
        <dbReference type="EMBL" id="GLB42366.1"/>
    </source>
</evidence>
<dbReference type="Proteomes" id="UP001063166">
    <property type="component" value="Unassembled WGS sequence"/>
</dbReference>
<evidence type="ECO:0008006" key="4">
    <source>
        <dbReference type="Google" id="ProtNLM"/>
    </source>
</evidence>
<gene>
    <name evidence="2" type="ORF">LshimejAT787_1103810</name>
</gene>
<reference evidence="2" key="1">
    <citation type="submission" date="2022-07" db="EMBL/GenBank/DDBJ databases">
        <title>The genome of Lyophyllum shimeji provides insight into the initial evolution of ectomycorrhizal fungal genome.</title>
        <authorList>
            <person name="Kobayashi Y."/>
            <person name="Shibata T."/>
            <person name="Hirakawa H."/>
            <person name="Shigenobu S."/>
            <person name="Nishiyama T."/>
            <person name="Yamada A."/>
            <person name="Hasebe M."/>
            <person name="Kawaguchi M."/>
        </authorList>
    </citation>
    <scope>NUCLEOTIDE SEQUENCE</scope>
    <source>
        <strain evidence="2">AT787</strain>
    </source>
</reference>
<evidence type="ECO:0000256" key="1">
    <source>
        <dbReference type="SAM" id="MobiDB-lite"/>
    </source>
</evidence>
<accession>A0A9P3PVD9</accession>
<evidence type="ECO:0000313" key="3">
    <source>
        <dbReference type="Proteomes" id="UP001063166"/>
    </source>
</evidence>
<comment type="caution">
    <text evidence="2">The sequence shown here is derived from an EMBL/GenBank/DDBJ whole genome shotgun (WGS) entry which is preliminary data.</text>
</comment>
<name>A0A9P3PVD9_LYOSH</name>
<organism evidence="2 3">
    <name type="scientific">Lyophyllum shimeji</name>
    <name type="common">Hon-shimeji</name>
    <name type="synonym">Tricholoma shimeji</name>
    <dbReference type="NCBI Taxonomy" id="47721"/>
    <lineage>
        <taxon>Eukaryota</taxon>
        <taxon>Fungi</taxon>
        <taxon>Dikarya</taxon>
        <taxon>Basidiomycota</taxon>
        <taxon>Agaricomycotina</taxon>
        <taxon>Agaricomycetes</taxon>
        <taxon>Agaricomycetidae</taxon>
        <taxon>Agaricales</taxon>
        <taxon>Tricholomatineae</taxon>
        <taxon>Lyophyllaceae</taxon>
        <taxon>Lyophyllum</taxon>
    </lineage>
</organism>
<sequence length="710" mass="81056">MAPVSTNLGTPDGHETTAIPAESRTNGPRAKKLPRASTKQDIPTAPDEPGRCLFDKLPLELLAEILLFTESPKDVLAVARCSKFFCATLLNPSARFIWKAARIAYPIPPPEPLSTFTEASYAAFLFDGGTCEVCGKTTDAMYTSFGIRLRLCRNHQCVVRFATGGELRTSNTVLMHDLKIRRCLPYAESHRCFLPHRVGYNSDLYRTKDWLHELHDCAVNPEEYLTRNKSKISYVAAYMKFSKSLFEWKEIRQAAYKSIEDANKKFAEKLAEKYGYNYWDMMNSTPYGELHRHKNRRIENVTQKDYDGVASEVDAALSRLAETRKRKARESAYMENREGVAQHYQRLRSQQPPVILPSLPVFRRLPIVAMLQGSGPSTVEQPSNVSATLKNEKWVIKRLDLELKQWRERARKDLGAVLGYPDWSTASTKVLHPVDRITARFLCKVCSKVALRYRDDECLDFAGACAHQCRGRKKDRREDEVWKAERFVKDEKAIAVLSKLLHLCGADAQFADAATKLAALEDTILCTSCEHGLLVNPKSIIGHSHRHENMEIKLVSDIEGELYFQYPRVRGLVRSLNGLERHVKAMREWVNYGCRHCLNELRLRERKAGAALDEADQLSADVAYWASEGYERRRRWNEKVQKMKFSFNGLSSHLKAKHGVDEPRDEDIFVFRPLEDFKIDRSNGRKRGPDEVDSSSTSVKKARTSDTELV</sequence>
<proteinExistence type="predicted"/>
<feature type="region of interest" description="Disordered" evidence="1">
    <location>
        <begin position="1"/>
        <end position="47"/>
    </location>
</feature>
<dbReference type="AlphaFoldDB" id="A0A9P3PVD9"/>
<dbReference type="OrthoDB" id="3220023at2759"/>